<evidence type="ECO:0000313" key="10">
    <source>
        <dbReference type="EMBL" id="TMQ62073.1"/>
    </source>
</evidence>
<evidence type="ECO:0000256" key="3">
    <source>
        <dbReference type="ARBA" id="ARBA00022737"/>
    </source>
</evidence>
<evidence type="ECO:0000256" key="5">
    <source>
        <dbReference type="ARBA" id="ARBA00023125"/>
    </source>
</evidence>
<keyword evidence="2 7" id="KW-0963">Cytoplasm</keyword>
<dbReference type="Pfam" id="PF02381">
    <property type="entry name" value="MraZ"/>
    <property type="match status" value="2"/>
</dbReference>
<dbReference type="InterPro" id="IPR035642">
    <property type="entry name" value="MraZ_N"/>
</dbReference>
<dbReference type="EMBL" id="VBOU01000074">
    <property type="protein sequence ID" value="TMQ54403.1"/>
    <property type="molecule type" value="Genomic_DNA"/>
</dbReference>
<dbReference type="GO" id="GO:0003700">
    <property type="term" value="F:DNA-binding transcription factor activity"/>
    <property type="evidence" value="ECO:0007669"/>
    <property type="project" value="UniProtKB-UniRule"/>
</dbReference>
<dbReference type="Proteomes" id="UP000319829">
    <property type="component" value="Unassembled WGS sequence"/>
</dbReference>
<dbReference type="CDD" id="cd16320">
    <property type="entry name" value="MraZ_N"/>
    <property type="match status" value="1"/>
</dbReference>
<gene>
    <name evidence="7 9" type="primary">mraZ</name>
    <name evidence="9" type="ORF">E6K74_06570</name>
    <name evidence="10" type="ORF">E6K77_08450</name>
</gene>
<comment type="caution">
    <text evidence="9">The sequence shown here is derived from an EMBL/GenBank/DDBJ whole genome shotgun (WGS) entry which is preliminary data.</text>
</comment>
<dbReference type="CDD" id="cd16321">
    <property type="entry name" value="MraZ_C"/>
    <property type="match status" value="1"/>
</dbReference>
<dbReference type="PANTHER" id="PTHR34701:SF1">
    <property type="entry name" value="TRANSCRIPTIONAL REGULATOR MRAZ"/>
    <property type="match status" value="1"/>
</dbReference>
<dbReference type="EMBL" id="VBOX01000086">
    <property type="protein sequence ID" value="TMQ62073.1"/>
    <property type="molecule type" value="Genomic_DNA"/>
</dbReference>
<name>A0A538SSN4_UNCEI</name>
<dbReference type="SUPFAM" id="SSF89447">
    <property type="entry name" value="AbrB/MazE/MraZ-like"/>
    <property type="match status" value="1"/>
</dbReference>
<dbReference type="PANTHER" id="PTHR34701">
    <property type="entry name" value="TRANSCRIPTIONAL REGULATOR MRAZ"/>
    <property type="match status" value="1"/>
</dbReference>
<dbReference type="AlphaFoldDB" id="A0A538SSN4"/>
<accession>A0A538SSN4</accession>
<dbReference type="InterPro" id="IPR020603">
    <property type="entry name" value="MraZ_dom"/>
</dbReference>
<comment type="similarity">
    <text evidence="7">Belongs to the MraZ family.</text>
</comment>
<keyword evidence="6 7" id="KW-0804">Transcription</keyword>
<dbReference type="GO" id="GO:0000976">
    <property type="term" value="F:transcription cis-regulatory region binding"/>
    <property type="evidence" value="ECO:0007669"/>
    <property type="project" value="TreeGrafter"/>
</dbReference>
<feature type="domain" description="SpoVT-AbrB" evidence="8">
    <location>
        <begin position="82"/>
        <end position="125"/>
    </location>
</feature>
<dbReference type="GO" id="GO:0005737">
    <property type="term" value="C:cytoplasm"/>
    <property type="evidence" value="ECO:0007669"/>
    <property type="project" value="UniProtKB-UniRule"/>
</dbReference>
<dbReference type="HAMAP" id="MF_01008">
    <property type="entry name" value="MraZ"/>
    <property type="match status" value="1"/>
</dbReference>
<dbReference type="Proteomes" id="UP000317366">
    <property type="component" value="Unassembled WGS sequence"/>
</dbReference>
<evidence type="ECO:0000313" key="11">
    <source>
        <dbReference type="Proteomes" id="UP000317366"/>
    </source>
</evidence>
<dbReference type="Gene3D" id="3.40.1550.20">
    <property type="entry name" value="Transcriptional regulator MraZ domain"/>
    <property type="match status" value="1"/>
</dbReference>
<keyword evidence="4 7" id="KW-0805">Transcription regulation</keyword>
<sequence>MATFRGSYRHSIDHKGRISIPARFRRLLSGDASDTFIILRGLETCVALYPLDEWQRMEERLRSRSFHDETNRRFLRIMSLDLNEGTMDAQGRVAIPPRLLTHAQLKGEAMVNGVVDHIEIWDPTQFDEYLRTSNRSYEDMAGELLL</sequence>
<dbReference type="PROSITE" id="PS51740">
    <property type="entry name" value="SPOVT_ABRB"/>
    <property type="match status" value="2"/>
</dbReference>
<keyword evidence="5 7" id="KW-0238">DNA-binding</keyword>
<evidence type="ECO:0000259" key="8">
    <source>
        <dbReference type="PROSITE" id="PS51740"/>
    </source>
</evidence>
<keyword evidence="3" id="KW-0677">Repeat</keyword>
<evidence type="ECO:0000256" key="4">
    <source>
        <dbReference type="ARBA" id="ARBA00023015"/>
    </source>
</evidence>
<dbReference type="InterPro" id="IPR003444">
    <property type="entry name" value="MraZ"/>
</dbReference>
<comment type="subunit">
    <text evidence="7">Forms oligomers.</text>
</comment>
<dbReference type="InterPro" id="IPR035644">
    <property type="entry name" value="MraZ_C"/>
</dbReference>
<dbReference type="NCBIfam" id="TIGR00242">
    <property type="entry name" value="division/cell wall cluster transcriptional repressor MraZ"/>
    <property type="match status" value="1"/>
</dbReference>
<evidence type="ECO:0000256" key="2">
    <source>
        <dbReference type="ARBA" id="ARBA00022490"/>
    </source>
</evidence>
<dbReference type="InterPro" id="IPR038619">
    <property type="entry name" value="MraZ_sf"/>
</dbReference>
<evidence type="ECO:0000313" key="12">
    <source>
        <dbReference type="Proteomes" id="UP000319829"/>
    </source>
</evidence>
<proteinExistence type="inferred from homology"/>
<dbReference type="InterPro" id="IPR007159">
    <property type="entry name" value="SpoVT-AbrB_dom"/>
</dbReference>
<evidence type="ECO:0000256" key="7">
    <source>
        <dbReference type="HAMAP-Rule" id="MF_01008"/>
    </source>
</evidence>
<reference evidence="11 12" key="1">
    <citation type="journal article" date="2019" name="Nat. Microbiol.">
        <title>Mediterranean grassland soil C-N compound turnover is dependent on rainfall and depth, and is mediated by genomically divergent microorganisms.</title>
        <authorList>
            <person name="Diamond S."/>
            <person name="Andeer P.F."/>
            <person name="Li Z."/>
            <person name="Crits-Christoph A."/>
            <person name="Burstein D."/>
            <person name="Anantharaman K."/>
            <person name="Lane K.R."/>
            <person name="Thomas B.C."/>
            <person name="Pan C."/>
            <person name="Northen T.R."/>
            <person name="Banfield J.F."/>
        </authorList>
    </citation>
    <scope>NUCLEOTIDE SEQUENCE [LARGE SCALE GENOMIC DNA]</scope>
    <source>
        <strain evidence="9">WS_4</strain>
        <strain evidence="10">WS_7</strain>
    </source>
</reference>
<dbReference type="GO" id="GO:2000143">
    <property type="term" value="P:negative regulation of DNA-templated transcription initiation"/>
    <property type="evidence" value="ECO:0007669"/>
    <property type="project" value="TreeGrafter"/>
</dbReference>
<evidence type="ECO:0000256" key="6">
    <source>
        <dbReference type="ARBA" id="ARBA00023163"/>
    </source>
</evidence>
<dbReference type="GO" id="GO:0009295">
    <property type="term" value="C:nucleoid"/>
    <property type="evidence" value="ECO:0007669"/>
    <property type="project" value="UniProtKB-SubCell"/>
</dbReference>
<protein>
    <recommendedName>
        <fullName evidence="1 7">Transcriptional regulator MraZ</fullName>
    </recommendedName>
</protein>
<organism evidence="9 12">
    <name type="scientific">Eiseniibacteriota bacterium</name>
    <dbReference type="NCBI Taxonomy" id="2212470"/>
    <lineage>
        <taxon>Bacteria</taxon>
        <taxon>Candidatus Eiseniibacteriota</taxon>
    </lineage>
</organism>
<dbReference type="InterPro" id="IPR037914">
    <property type="entry name" value="SpoVT-AbrB_sf"/>
</dbReference>
<evidence type="ECO:0000256" key="1">
    <source>
        <dbReference type="ARBA" id="ARBA00013860"/>
    </source>
</evidence>
<evidence type="ECO:0000313" key="9">
    <source>
        <dbReference type="EMBL" id="TMQ54403.1"/>
    </source>
</evidence>
<feature type="domain" description="SpoVT-AbrB" evidence="8">
    <location>
        <begin position="7"/>
        <end position="53"/>
    </location>
</feature>
<comment type="subcellular location">
    <subcellularLocation>
        <location evidence="7">Cytoplasm</location>
        <location evidence="7">Nucleoid</location>
    </subcellularLocation>
</comment>